<dbReference type="Gene3D" id="3.40.50.300">
    <property type="entry name" value="P-loop containing nucleotide triphosphate hydrolases"/>
    <property type="match status" value="2"/>
</dbReference>
<evidence type="ECO:0000256" key="8">
    <source>
        <dbReference type="ARBA" id="ARBA00033408"/>
    </source>
</evidence>
<evidence type="ECO:0000256" key="7">
    <source>
        <dbReference type="ARBA" id="ARBA00023204"/>
    </source>
</evidence>
<comment type="caution">
    <text evidence="11">The sequence shown here is derived from an EMBL/GenBank/DDBJ whole genome shotgun (WGS) entry which is preliminary data.</text>
</comment>
<sequence>MLSRLAIQNYAIIDQLEVDFSENLNIITGETGAGKSILLGALGLILGRRADAGALLNREKKCVVEGLFRHEALDEAVQQFLQEQELDVQDDLVVRREIAPSGKSRAFVNDTPVNLAQLNQLSSLLVDLHQQFDTLELGESDFQRQVLDALAGNRAPLKAYRAVYADLTEARRVLARLEETKAQAAREFDYHQFQYSELEEAAFRDGELEEIDRELKVQTNAEGIKNALGKACYELGEGETPMVRGLRGITSALQPFRDLHPDLPALTQRLESAYIELQDIAGELDRISSQVHADPATIEQLNERLSLGYKLLKKHGVQTTSELLAIKADLEEKLQAVLNIDSDIAAAARTVELREGEALKLAKELSSARSAQVAPLEKRVNAMLAQVGMPNARLKVQVAPGAALLPFGLDEIEFLFDANKSNQFAPLRKVASGGELSRLMLCIKSLVATSMNLPTLIFDEIDTGISGEAAKQVGIILKDLAAARQVICITHQPQIAGKGDRHFFVYKSVQEDIVKTGIRTLSTDERVVAIAKMLSGEKPTAAALENAREMVMN</sequence>
<dbReference type="InterPro" id="IPR003395">
    <property type="entry name" value="RecF/RecN/SMC_N"/>
</dbReference>
<keyword evidence="7 9" id="KW-0234">DNA repair</keyword>
<dbReference type="EMBL" id="SKFH01000025">
    <property type="protein sequence ID" value="TCZ68638.1"/>
    <property type="molecule type" value="Genomic_DNA"/>
</dbReference>
<proteinExistence type="inferred from homology"/>
<dbReference type="RefSeq" id="WP_131852717.1">
    <property type="nucleotide sequence ID" value="NZ_SKFH01000025.1"/>
</dbReference>
<evidence type="ECO:0000259" key="10">
    <source>
        <dbReference type="Pfam" id="PF02463"/>
    </source>
</evidence>
<comment type="similarity">
    <text evidence="2 9">Belongs to the RecN family.</text>
</comment>
<dbReference type="Pfam" id="PF02463">
    <property type="entry name" value="SMC_N"/>
    <property type="match status" value="1"/>
</dbReference>
<feature type="domain" description="RecF/RecN/SMC N-terminal" evidence="10">
    <location>
        <begin position="1"/>
        <end position="508"/>
    </location>
</feature>
<keyword evidence="5 9" id="KW-0227">DNA damage</keyword>
<dbReference type="GO" id="GO:0006310">
    <property type="term" value="P:DNA recombination"/>
    <property type="evidence" value="ECO:0007669"/>
    <property type="project" value="InterPro"/>
</dbReference>
<evidence type="ECO:0000256" key="1">
    <source>
        <dbReference type="ARBA" id="ARBA00003618"/>
    </source>
</evidence>
<dbReference type="GO" id="GO:0043590">
    <property type="term" value="C:bacterial nucleoid"/>
    <property type="evidence" value="ECO:0007669"/>
    <property type="project" value="TreeGrafter"/>
</dbReference>
<dbReference type="PIRSF" id="PIRSF003128">
    <property type="entry name" value="RecN"/>
    <property type="match status" value="1"/>
</dbReference>
<keyword evidence="6" id="KW-0067">ATP-binding</keyword>
<dbReference type="SUPFAM" id="SSF52540">
    <property type="entry name" value="P-loop containing nucleoside triphosphate hydrolases"/>
    <property type="match status" value="2"/>
</dbReference>
<evidence type="ECO:0000256" key="9">
    <source>
        <dbReference type="PIRNR" id="PIRNR003128"/>
    </source>
</evidence>
<dbReference type="NCBIfam" id="TIGR00634">
    <property type="entry name" value="recN"/>
    <property type="match status" value="1"/>
</dbReference>
<evidence type="ECO:0000256" key="6">
    <source>
        <dbReference type="ARBA" id="ARBA00022840"/>
    </source>
</evidence>
<dbReference type="AlphaFoldDB" id="A0A4R4DYF0"/>
<dbReference type="CDD" id="cd03241">
    <property type="entry name" value="ABC_RecN"/>
    <property type="match status" value="1"/>
</dbReference>
<protein>
    <recommendedName>
        <fullName evidence="3 9">DNA repair protein RecN</fullName>
    </recommendedName>
    <alternativeName>
        <fullName evidence="8 9">Recombination protein N</fullName>
    </alternativeName>
</protein>
<dbReference type="InterPro" id="IPR004604">
    <property type="entry name" value="DNA_recomb/repair_RecN"/>
</dbReference>
<evidence type="ECO:0000256" key="2">
    <source>
        <dbReference type="ARBA" id="ARBA00009441"/>
    </source>
</evidence>
<keyword evidence="12" id="KW-1185">Reference proteome</keyword>
<organism evidence="11 12">
    <name type="scientific">Flaviaesturariibacter aridisoli</name>
    <dbReference type="NCBI Taxonomy" id="2545761"/>
    <lineage>
        <taxon>Bacteria</taxon>
        <taxon>Pseudomonadati</taxon>
        <taxon>Bacteroidota</taxon>
        <taxon>Chitinophagia</taxon>
        <taxon>Chitinophagales</taxon>
        <taxon>Chitinophagaceae</taxon>
        <taxon>Flaviaestuariibacter</taxon>
    </lineage>
</organism>
<comment type="function">
    <text evidence="1 9">May be involved in recombinational repair of damaged DNA.</text>
</comment>
<dbReference type="PANTHER" id="PTHR11059:SF0">
    <property type="entry name" value="DNA REPAIR PROTEIN RECN"/>
    <property type="match status" value="1"/>
</dbReference>
<accession>A0A4R4DYF0</accession>
<reference evidence="11 12" key="1">
    <citation type="submission" date="2019-03" db="EMBL/GenBank/DDBJ databases">
        <authorList>
            <person name="Kim M.K.M."/>
        </authorList>
    </citation>
    <scope>NUCLEOTIDE SEQUENCE [LARGE SCALE GENOMIC DNA]</scope>
    <source>
        <strain evidence="11 12">17J68-15</strain>
    </source>
</reference>
<name>A0A4R4DYF0_9BACT</name>
<evidence type="ECO:0000256" key="5">
    <source>
        <dbReference type="ARBA" id="ARBA00022763"/>
    </source>
</evidence>
<gene>
    <name evidence="11" type="primary">recN</name>
    <name evidence="11" type="ORF">E0486_13550</name>
</gene>
<evidence type="ECO:0000313" key="12">
    <source>
        <dbReference type="Proteomes" id="UP000295164"/>
    </source>
</evidence>
<keyword evidence="4" id="KW-0547">Nucleotide-binding</keyword>
<dbReference type="GO" id="GO:0009432">
    <property type="term" value="P:SOS response"/>
    <property type="evidence" value="ECO:0007669"/>
    <property type="project" value="TreeGrafter"/>
</dbReference>
<dbReference type="InterPro" id="IPR027417">
    <property type="entry name" value="P-loop_NTPase"/>
</dbReference>
<dbReference type="PANTHER" id="PTHR11059">
    <property type="entry name" value="DNA REPAIR PROTEIN RECN"/>
    <property type="match status" value="1"/>
</dbReference>
<dbReference type="GO" id="GO:0005524">
    <property type="term" value="F:ATP binding"/>
    <property type="evidence" value="ECO:0007669"/>
    <property type="project" value="UniProtKB-KW"/>
</dbReference>
<evidence type="ECO:0000256" key="4">
    <source>
        <dbReference type="ARBA" id="ARBA00022741"/>
    </source>
</evidence>
<evidence type="ECO:0000313" key="11">
    <source>
        <dbReference type="EMBL" id="TCZ68638.1"/>
    </source>
</evidence>
<dbReference type="OrthoDB" id="9806954at2"/>
<evidence type="ECO:0000256" key="3">
    <source>
        <dbReference type="ARBA" id="ARBA00021315"/>
    </source>
</evidence>
<dbReference type="Proteomes" id="UP000295164">
    <property type="component" value="Unassembled WGS sequence"/>
</dbReference>
<dbReference type="GO" id="GO:0006281">
    <property type="term" value="P:DNA repair"/>
    <property type="evidence" value="ECO:0007669"/>
    <property type="project" value="UniProtKB-KW"/>
</dbReference>